<organism evidence="8 9">
    <name type="scientific">candidate division WS6 bacterium 34_10</name>
    <dbReference type="NCBI Taxonomy" id="1641389"/>
    <lineage>
        <taxon>Bacteria</taxon>
        <taxon>Candidatus Dojkabacteria</taxon>
    </lineage>
</organism>
<evidence type="ECO:0000313" key="9">
    <source>
        <dbReference type="Proteomes" id="UP000053904"/>
    </source>
</evidence>
<dbReference type="EMBL" id="LGGO01000073">
    <property type="protein sequence ID" value="KUK77039.1"/>
    <property type="molecule type" value="Genomic_DNA"/>
</dbReference>
<dbReference type="Pfam" id="PF13459">
    <property type="entry name" value="Fer4_15"/>
    <property type="match status" value="1"/>
</dbReference>
<dbReference type="PANTHER" id="PTHR36923">
    <property type="entry name" value="FERREDOXIN"/>
    <property type="match status" value="1"/>
</dbReference>
<evidence type="ECO:0000256" key="1">
    <source>
        <dbReference type="ARBA" id="ARBA00022448"/>
    </source>
</evidence>
<sequence length="66" mass="6994">MKASIDQSKCTVCATCVAICPEVFELKDDGTVGVKDEFKGKDVPAELEGKVKEAQSMCPSSAIVVE</sequence>
<proteinExistence type="predicted"/>
<dbReference type="Gene3D" id="3.30.70.20">
    <property type="match status" value="1"/>
</dbReference>
<keyword evidence="3 6" id="KW-0249">Electron transport</keyword>
<evidence type="ECO:0000256" key="2">
    <source>
        <dbReference type="ARBA" id="ARBA00022723"/>
    </source>
</evidence>
<keyword evidence="4 6" id="KW-0408">Iron</keyword>
<comment type="function">
    <text evidence="6">Ferredoxins are iron-sulfur proteins that transfer electrons in a wide variety of metabolic reactions.</text>
</comment>
<dbReference type="InterPro" id="IPR051269">
    <property type="entry name" value="Fe-S_cluster_ET"/>
</dbReference>
<dbReference type="GO" id="GO:0009055">
    <property type="term" value="F:electron transfer activity"/>
    <property type="evidence" value="ECO:0007669"/>
    <property type="project" value="UniProtKB-UniRule"/>
</dbReference>
<evidence type="ECO:0000256" key="4">
    <source>
        <dbReference type="ARBA" id="ARBA00023004"/>
    </source>
</evidence>
<dbReference type="PANTHER" id="PTHR36923:SF3">
    <property type="entry name" value="FERREDOXIN"/>
    <property type="match status" value="1"/>
</dbReference>
<dbReference type="Proteomes" id="UP000053904">
    <property type="component" value="Unassembled WGS sequence"/>
</dbReference>
<feature type="domain" description="4Fe-4S ferredoxin-type" evidence="7">
    <location>
        <begin position="1"/>
        <end position="29"/>
    </location>
</feature>
<keyword evidence="1 6" id="KW-0813">Transport</keyword>
<dbReference type="GO" id="GO:0051536">
    <property type="term" value="F:iron-sulfur cluster binding"/>
    <property type="evidence" value="ECO:0007669"/>
    <property type="project" value="UniProtKB-KW"/>
</dbReference>
<evidence type="ECO:0000256" key="3">
    <source>
        <dbReference type="ARBA" id="ARBA00022982"/>
    </source>
</evidence>
<dbReference type="SUPFAM" id="SSF54862">
    <property type="entry name" value="4Fe-4S ferredoxins"/>
    <property type="match status" value="1"/>
</dbReference>
<dbReference type="InterPro" id="IPR017900">
    <property type="entry name" value="4Fe4S_Fe_S_CS"/>
</dbReference>
<name>A0A101HHZ6_9BACT</name>
<dbReference type="PRINTS" id="PR00352">
    <property type="entry name" value="3FE4SFRDOXIN"/>
</dbReference>
<reference evidence="9" key="1">
    <citation type="journal article" date="2015" name="MBio">
        <title>Genome-Resolved Metagenomic Analysis Reveals Roles for Candidate Phyla and Other Microbial Community Members in Biogeochemical Transformations in Oil Reservoirs.</title>
        <authorList>
            <person name="Hu P."/>
            <person name="Tom L."/>
            <person name="Singh A."/>
            <person name="Thomas B.C."/>
            <person name="Baker B.J."/>
            <person name="Piceno Y.M."/>
            <person name="Andersen G.L."/>
            <person name="Banfield J.F."/>
        </authorList>
    </citation>
    <scope>NUCLEOTIDE SEQUENCE [LARGE SCALE GENOMIC DNA]</scope>
</reference>
<protein>
    <recommendedName>
        <fullName evidence="6">Ferredoxin</fullName>
    </recommendedName>
</protein>
<dbReference type="InterPro" id="IPR017896">
    <property type="entry name" value="4Fe4S_Fe-S-bd"/>
</dbReference>
<dbReference type="GO" id="GO:0005506">
    <property type="term" value="F:iron ion binding"/>
    <property type="evidence" value="ECO:0007669"/>
    <property type="project" value="UniProtKB-UniRule"/>
</dbReference>
<evidence type="ECO:0000256" key="5">
    <source>
        <dbReference type="ARBA" id="ARBA00023014"/>
    </source>
</evidence>
<evidence type="ECO:0000256" key="6">
    <source>
        <dbReference type="RuleBase" id="RU368020"/>
    </source>
</evidence>
<comment type="caution">
    <text evidence="8">The sequence shown here is derived from an EMBL/GenBank/DDBJ whole genome shotgun (WGS) entry which is preliminary data.</text>
</comment>
<dbReference type="PROSITE" id="PS51379">
    <property type="entry name" value="4FE4S_FER_2"/>
    <property type="match status" value="1"/>
</dbReference>
<dbReference type="AlphaFoldDB" id="A0A101HHZ6"/>
<keyword evidence="2 6" id="KW-0479">Metal-binding</keyword>
<dbReference type="InterPro" id="IPR001080">
    <property type="entry name" value="3Fe4S_ferredoxin"/>
</dbReference>
<evidence type="ECO:0000259" key="7">
    <source>
        <dbReference type="PROSITE" id="PS51379"/>
    </source>
</evidence>
<dbReference type="PROSITE" id="PS00198">
    <property type="entry name" value="4FE4S_FER_1"/>
    <property type="match status" value="1"/>
</dbReference>
<evidence type="ECO:0000313" key="8">
    <source>
        <dbReference type="EMBL" id="KUK77039.1"/>
    </source>
</evidence>
<accession>A0A101HHZ6</accession>
<keyword evidence="5 6" id="KW-0411">Iron-sulfur</keyword>
<gene>
    <name evidence="8" type="ORF">XD93_0579</name>
</gene>